<reference evidence="4" key="1">
    <citation type="submission" date="2015-01" db="EMBL/GenBank/DDBJ databases">
        <title>Transcriptome Assembly of Fopius arisanus.</title>
        <authorList>
            <person name="Geib S."/>
        </authorList>
    </citation>
    <scope>NUCLEOTIDE SEQUENCE</scope>
</reference>
<name>A0A0C9QVK1_9HYME</name>
<dbReference type="InterPro" id="IPR023561">
    <property type="entry name" value="Carbonic_anhydrase_a-class"/>
</dbReference>
<feature type="chain" id="PRO_5002211465" evidence="2">
    <location>
        <begin position="20"/>
        <end position="278"/>
    </location>
</feature>
<feature type="signal peptide" evidence="2">
    <location>
        <begin position="1"/>
        <end position="19"/>
    </location>
</feature>
<dbReference type="EMBL" id="GBYB01007744">
    <property type="protein sequence ID" value="JAG77511.1"/>
    <property type="molecule type" value="Transcribed_RNA"/>
</dbReference>
<dbReference type="GO" id="GO:0004089">
    <property type="term" value="F:carbonate dehydratase activity"/>
    <property type="evidence" value="ECO:0007669"/>
    <property type="project" value="InterPro"/>
</dbReference>
<dbReference type="Pfam" id="PF00194">
    <property type="entry name" value="Carb_anhydrase"/>
    <property type="match status" value="1"/>
</dbReference>
<proteinExistence type="inferred from homology"/>
<comment type="similarity">
    <text evidence="1">Belongs to the alpha-carbonic anhydrase family.</text>
</comment>
<dbReference type="PANTHER" id="PTHR18952:SF124">
    <property type="entry name" value="CARBONIC ANHYDRASE 7"/>
    <property type="match status" value="1"/>
</dbReference>
<organism evidence="4">
    <name type="scientific">Fopius arisanus</name>
    <dbReference type="NCBI Taxonomy" id="64838"/>
    <lineage>
        <taxon>Eukaryota</taxon>
        <taxon>Metazoa</taxon>
        <taxon>Ecdysozoa</taxon>
        <taxon>Arthropoda</taxon>
        <taxon>Hexapoda</taxon>
        <taxon>Insecta</taxon>
        <taxon>Pterygota</taxon>
        <taxon>Neoptera</taxon>
        <taxon>Endopterygota</taxon>
        <taxon>Hymenoptera</taxon>
        <taxon>Apocrita</taxon>
        <taxon>Ichneumonoidea</taxon>
        <taxon>Braconidae</taxon>
        <taxon>Opiinae</taxon>
        <taxon>Fopius</taxon>
    </lineage>
</organism>
<gene>
    <name evidence="4" type="primary">CA1_1</name>
    <name evidence="4" type="ORF">g.17135</name>
</gene>
<dbReference type="GO" id="GO:0008270">
    <property type="term" value="F:zinc ion binding"/>
    <property type="evidence" value="ECO:0007669"/>
    <property type="project" value="InterPro"/>
</dbReference>
<sequence>MFTFLRILFIFLFCGIAQSQDFSYRDPTTWGRQYPMCNGNNQSPVDLPWRRSESVILQPGVLRLNNYRNVPNSMRATNNGHTIEIHPVWRNNAYRPYLSGGPLRSQYVVEQFHFHWGQNNNVGSEHTFRGGRSSMELHIVHWKREYGSFAAAMQRRDGLAVIAALYQPSTGRSSNGIQQIWRQLRNLRQENSAVQVSPFPLSDFGLLNPTHRYMSYFGSLTTPTCNEAATWLVALNLFPISNNELRDIRLVRLRHGDRHNYRPLQRLNNRRFTSYRSY</sequence>
<dbReference type="PANTHER" id="PTHR18952">
    <property type="entry name" value="CARBONIC ANHYDRASE"/>
    <property type="match status" value="1"/>
</dbReference>
<dbReference type="SMART" id="SM01057">
    <property type="entry name" value="Carb_anhydrase"/>
    <property type="match status" value="1"/>
</dbReference>
<dbReference type="InterPro" id="IPR036398">
    <property type="entry name" value="CA_dom_sf"/>
</dbReference>
<accession>A0A0C9QVK1</accession>
<keyword evidence="2" id="KW-0732">Signal</keyword>
<evidence type="ECO:0000313" key="4">
    <source>
        <dbReference type="EMBL" id="JAG77511.1"/>
    </source>
</evidence>
<protein>
    <submittedName>
        <fullName evidence="4">CA1_1 protein</fullName>
    </submittedName>
</protein>
<dbReference type="InterPro" id="IPR001148">
    <property type="entry name" value="CA_dom"/>
</dbReference>
<evidence type="ECO:0000259" key="3">
    <source>
        <dbReference type="PROSITE" id="PS51144"/>
    </source>
</evidence>
<evidence type="ECO:0000256" key="1">
    <source>
        <dbReference type="ARBA" id="ARBA00010718"/>
    </source>
</evidence>
<dbReference type="GO" id="GO:0005737">
    <property type="term" value="C:cytoplasm"/>
    <property type="evidence" value="ECO:0007669"/>
    <property type="project" value="TreeGrafter"/>
</dbReference>
<evidence type="ECO:0000256" key="2">
    <source>
        <dbReference type="SAM" id="SignalP"/>
    </source>
</evidence>
<dbReference type="CDD" id="cd00326">
    <property type="entry name" value="alpha_CA"/>
    <property type="match status" value="1"/>
</dbReference>
<feature type="domain" description="Alpha-carbonic anhydrase" evidence="3">
    <location>
        <begin position="20"/>
        <end position="276"/>
    </location>
</feature>
<dbReference type="PROSITE" id="PS51144">
    <property type="entry name" value="ALPHA_CA_2"/>
    <property type="match status" value="1"/>
</dbReference>
<dbReference type="AlphaFoldDB" id="A0A0C9QVK1"/>
<dbReference type="SUPFAM" id="SSF51069">
    <property type="entry name" value="Carbonic anhydrase"/>
    <property type="match status" value="1"/>
</dbReference>
<dbReference type="Gene3D" id="3.10.200.10">
    <property type="entry name" value="Alpha carbonic anhydrase"/>
    <property type="match status" value="1"/>
</dbReference>